<dbReference type="PROSITE" id="PS51192">
    <property type="entry name" value="HELICASE_ATP_BIND_1"/>
    <property type="match status" value="1"/>
</dbReference>
<dbReference type="SMART" id="SM00487">
    <property type="entry name" value="DEXDc"/>
    <property type="match status" value="1"/>
</dbReference>
<keyword evidence="1 4" id="KW-0378">Hydrolase</keyword>
<keyword evidence="2" id="KW-0175">Coiled coil</keyword>
<dbReference type="OrthoDB" id="9814088at2"/>
<dbReference type="PANTHER" id="PTHR45766:SF6">
    <property type="entry name" value="SWI_SNF-RELATED MATRIX-ASSOCIATED ACTIN-DEPENDENT REGULATOR OF CHROMATIN SUBFAMILY A-LIKE PROTEIN 1"/>
    <property type="match status" value="1"/>
</dbReference>
<dbReference type="InterPro" id="IPR014001">
    <property type="entry name" value="Helicase_ATP-bd"/>
</dbReference>
<gene>
    <name evidence="4" type="primary">rapA</name>
    <name evidence="4" type="ORF">PSAL_021760</name>
</gene>
<dbReference type="Gene3D" id="3.40.50.10810">
    <property type="entry name" value="Tandem AAA-ATPase domain"/>
    <property type="match status" value="1"/>
</dbReference>
<evidence type="ECO:0000256" key="2">
    <source>
        <dbReference type="SAM" id="Coils"/>
    </source>
</evidence>
<organism evidence="4 5">
    <name type="scientific">Pseudooceanicola algae</name>
    <dbReference type="NCBI Taxonomy" id="1537215"/>
    <lineage>
        <taxon>Bacteria</taxon>
        <taxon>Pseudomonadati</taxon>
        <taxon>Pseudomonadota</taxon>
        <taxon>Alphaproteobacteria</taxon>
        <taxon>Rhodobacterales</taxon>
        <taxon>Paracoccaceae</taxon>
        <taxon>Pseudooceanicola</taxon>
    </lineage>
</organism>
<evidence type="ECO:0000313" key="5">
    <source>
        <dbReference type="Proteomes" id="UP000283786"/>
    </source>
</evidence>
<feature type="domain" description="Helicase ATP-binding" evidence="3">
    <location>
        <begin position="45"/>
        <end position="209"/>
    </location>
</feature>
<feature type="coiled-coil region" evidence="2">
    <location>
        <begin position="858"/>
        <end position="910"/>
    </location>
</feature>
<protein>
    <submittedName>
        <fullName evidence="4">RNA polymerase-associated protein RapA</fullName>
        <ecNumber evidence="4">3.6.4.-</ecNumber>
    </submittedName>
</protein>
<dbReference type="EMBL" id="CP060436">
    <property type="protein sequence ID" value="QPM90933.1"/>
    <property type="molecule type" value="Genomic_DNA"/>
</dbReference>
<dbReference type="Pfam" id="PF00176">
    <property type="entry name" value="SNF2-rel_dom"/>
    <property type="match status" value="1"/>
</dbReference>
<sequence>MNSFHLAQSGFHALERLVAAESWEMGGALGVAADPYPHQIANLRRILADTEIRHLLADEVGMGKTVQALMILNILRRRDPSLRVAIVAPERICYQWQVELSARGHISAPILTDADEEQEHPDGEGYVHLIKADMVRRQPARPSPEGYDMLIVDEIHAMNLEDAAFLSSLCRERQRRDAPRFRHVLLLTATPRLGNRDWARAVIGAIEPERSEIANLLGREPLEFLSEDAAAAQAHVSDGTLSAAAYRTAFAADRRILRQTRSQWPGMAPTRKVHTVRTAPSDAEVPKIKLQNAACRDGRDNPIGSAPWLQCRQMFRAGSSLREMLRHRTFSAHQDLRDEVETTLSRNPGNALFDDLCDVLLGYWHKDPERRIIIVAGDTPTVDMLERRLSEMFPHLSEGGIATMRGRYNTDLVHVVGAVQSEATVLIMEEFVEAGLNLHNFAEDMIFYNLPWQASRIDQLIGRLDRLRSGGLIAYMKDRTVGRIGIWRMVVAGSADERVLEALDLMEVFEQPLPYLDEALSQRLDRIITDAAAGRDSFRQAASELKSELSFGLNQSGEDFGPAQPDTADDISEIVGNIRAAEHAGNDWLRLLHFSGALKGGFPKSNDGERVATLSLPPLLEDCPYKLGAMTTRESEVFRWRRDRLGKPPKKDVVLPKEQLGKRARFFSTGDEIHDDLVCQAYATLKVMTVSPTTVGVHLSDEGLASDLVGKTLILVRSSWRPSILMDKQIRTRDDDVPAVRVGRLSDRRWMSTLFPDVIRTRCLVVSADGVVEVGADKITRALLGEGCKPTTNRQIQKMIAPVPEFQRLVNALAREMTQEERIRLGNSREEAMSAFSDRRQTLTSETETYVRWKQLSIEQLRSRNIQDQQQIQMIEGQIAAEQRRMQARISGMTDRLRTLEDTLANLANNSMSDTFVILARVLPSAHLVN</sequence>
<dbReference type="EC" id="3.6.4.-" evidence="4"/>
<dbReference type="GO" id="GO:0005524">
    <property type="term" value="F:ATP binding"/>
    <property type="evidence" value="ECO:0007669"/>
    <property type="project" value="UniProtKB-KW"/>
</dbReference>
<dbReference type="GO" id="GO:0004386">
    <property type="term" value="F:helicase activity"/>
    <property type="evidence" value="ECO:0007669"/>
    <property type="project" value="UniProtKB-KW"/>
</dbReference>
<keyword evidence="5" id="KW-1185">Reference proteome</keyword>
<dbReference type="InterPro" id="IPR027417">
    <property type="entry name" value="P-loop_NTPase"/>
</dbReference>
<dbReference type="SUPFAM" id="SSF52540">
    <property type="entry name" value="P-loop containing nucleoside triphosphate hydrolases"/>
    <property type="match status" value="2"/>
</dbReference>
<dbReference type="Gene3D" id="3.40.50.300">
    <property type="entry name" value="P-loop containing nucleotide triphosphate hydrolases"/>
    <property type="match status" value="1"/>
</dbReference>
<name>A0A418SKW5_9RHOB</name>
<dbReference type="Proteomes" id="UP000283786">
    <property type="component" value="Chromosome"/>
</dbReference>
<evidence type="ECO:0000256" key="1">
    <source>
        <dbReference type="ARBA" id="ARBA00022801"/>
    </source>
</evidence>
<dbReference type="GO" id="GO:0016787">
    <property type="term" value="F:hydrolase activity"/>
    <property type="evidence" value="ECO:0007669"/>
    <property type="project" value="UniProtKB-KW"/>
</dbReference>
<accession>A0A418SKW5</accession>
<dbReference type="InterPro" id="IPR038718">
    <property type="entry name" value="SNF2-like_sf"/>
</dbReference>
<reference evidence="4 5" key="1">
    <citation type="submission" date="2020-08" db="EMBL/GenBank/DDBJ databases">
        <title>Genome sequence of Rhodobacteraceae bacterium Lw-13e.</title>
        <authorList>
            <person name="Poehlein A."/>
            <person name="Wolter L."/>
            <person name="Daniel R."/>
            <person name="Brinkhoff T."/>
        </authorList>
    </citation>
    <scope>NUCLEOTIDE SEQUENCE [LARGE SCALE GENOMIC DNA]</scope>
    <source>
        <strain evidence="4 5">Lw-13e</strain>
    </source>
</reference>
<dbReference type="InterPro" id="IPR057342">
    <property type="entry name" value="DEXDc_RapA"/>
</dbReference>
<dbReference type="KEGG" id="palw:PSAL_021760"/>
<dbReference type="PANTHER" id="PTHR45766">
    <property type="entry name" value="DNA ANNEALING HELICASE AND ENDONUCLEASE ZRANB3 FAMILY MEMBER"/>
    <property type="match status" value="1"/>
</dbReference>
<evidence type="ECO:0000313" key="4">
    <source>
        <dbReference type="EMBL" id="QPM90933.1"/>
    </source>
</evidence>
<dbReference type="RefSeq" id="WP_119837711.1">
    <property type="nucleotide sequence ID" value="NZ_CP060436.1"/>
</dbReference>
<proteinExistence type="predicted"/>
<dbReference type="InterPro" id="IPR000330">
    <property type="entry name" value="SNF2_N"/>
</dbReference>
<dbReference type="CDD" id="cd18011">
    <property type="entry name" value="DEXDc_RapA"/>
    <property type="match status" value="1"/>
</dbReference>
<evidence type="ECO:0000259" key="3">
    <source>
        <dbReference type="PROSITE" id="PS51192"/>
    </source>
</evidence>
<dbReference type="AlphaFoldDB" id="A0A418SKW5"/>